<feature type="region of interest" description="Disordered" evidence="1">
    <location>
        <begin position="1"/>
        <end position="49"/>
    </location>
</feature>
<proteinExistence type="predicted"/>
<evidence type="ECO:0000313" key="3">
    <source>
        <dbReference type="Proteomes" id="UP000027002"/>
    </source>
</evidence>
<feature type="region of interest" description="Disordered" evidence="1">
    <location>
        <begin position="314"/>
        <end position="382"/>
    </location>
</feature>
<keyword evidence="3" id="KW-1185">Reference proteome</keyword>
<dbReference type="RefSeq" id="XP_042996620.1">
    <property type="nucleotide sequence ID" value="XM_043140686.1"/>
</dbReference>
<name>A0A8E5MGJ0_USTVR</name>
<dbReference type="Proteomes" id="UP000027002">
    <property type="component" value="Chromosome 2"/>
</dbReference>
<feature type="region of interest" description="Disordered" evidence="1">
    <location>
        <begin position="119"/>
        <end position="163"/>
    </location>
</feature>
<sequence length="442" mass="48004">MLAAHRDQENLVHGHHHAPSKQQPKTPGARYPKTPGNFGRNDENAPSIFAGKNAADTGVRMAGNGKSVLGKPTGQRQALVTPLENRNRAPLGNKTTNAKARPGHTVAVKDRVREIENTQIRQTSMQKPKQRPVDLQPQKLTMQPDDMTGTAGAPEPEYAPPRPTPLPYESDVLPAAGLTFNGLKRSNILKGYYQHFHNPLDENGVSRIEKKFNDEMKALFKKAEDCNAEDIAAINWSPEDISEATESDLGQGHIRNKVEACSAANSALSVTQKQPSTLSARRAASALAVRAESQSRSLSRSFAAKPMARRPLSSAFSASQVAKPTGTKSPSVGNSIGETASRTTLGYNKGRSASSMMHSRSASQSNAHQNHTTRHAVSLDVEPELTITPARLRQAAASNTQAARPKFMSIFDDADDDDLLPLQKQFLPSDDEDDEFELKLTL</sequence>
<accession>A0A8E5MGJ0</accession>
<protein>
    <submittedName>
        <fullName evidence="2">Uncharacterized protein</fullName>
    </submittedName>
</protein>
<evidence type="ECO:0000256" key="1">
    <source>
        <dbReference type="SAM" id="MobiDB-lite"/>
    </source>
</evidence>
<feature type="region of interest" description="Disordered" evidence="1">
    <location>
        <begin position="61"/>
        <end position="104"/>
    </location>
</feature>
<dbReference type="KEGG" id="uvi:66063966"/>
<dbReference type="EMBL" id="CP072754">
    <property type="protein sequence ID" value="QUC18947.1"/>
    <property type="molecule type" value="Genomic_DNA"/>
</dbReference>
<gene>
    <name evidence="2" type="ORF">UV8b_03188</name>
</gene>
<evidence type="ECO:0000313" key="2">
    <source>
        <dbReference type="EMBL" id="QUC18947.1"/>
    </source>
</evidence>
<dbReference type="AlphaFoldDB" id="A0A8E5MGJ0"/>
<dbReference type="GeneID" id="66063966"/>
<feature type="compositionally biased region" description="Basic and acidic residues" evidence="1">
    <location>
        <begin position="1"/>
        <end position="12"/>
    </location>
</feature>
<organism evidence="2 3">
    <name type="scientific">Ustilaginoidea virens</name>
    <name type="common">Rice false smut fungus</name>
    <name type="synonym">Villosiclava virens</name>
    <dbReference type="NCBI Taxonomy" id="1159556"/>
    <lineage>
        <taxon>Eukaryota</taxon>
        <taxon>Fungi</taxon>
        <taxon>Dikarya</taxon>
        <taxon>Ascomycota</taxon>
        <taxon>Pezizomycotina</taxon>
        <taxon>Sordariomycetes</taxon>
        <taxon>Hypocreomycetidae</taxon>
        <taxon>Hypocreales</taxon>
        <taxon>Clavicipitaceae</taxon>
        <taxon>Ustilaginoidea</taxon>
    </lineage>
</organism>
<dbReference type="OrthoDB" id="5327145at2759"/>
<feature type="compositionally biased region" description="Polar residues" evidence="1">
    <location>
        <begin position="314"/>
        <end position="346"/>
    </location>
</feature>
<feature type="compositionally biased region" description="Low complexity" evidence="1">
    <location>
        <begin position="351"/>
        <end position="365"/>
    </location>
</feature>
<reference evidence="2" key="1">
    <citation type="submission" date="2020-03" db="EMBL/GenBank/DDBJ databases">
        <title>A mixture of massive structural variations and highly conserved coding sequences in Ustilaginoidea virens genome.</title>
        <authorList>
            <person name="Zhang K."/>
            <person name="Zhao Z."/>
            <person name="Zhang Z."/>
            <person name="Li Y."/>
            <person name="Hsiang T."/>
            <person name="Sun W."/>
        </authorList>
    </citation>
    <scope>NUCLEOTIDE SEQUENCE</scope>
    <source>
        <strain evidence="2">UV-8b</strain>
    </source>
</reference>